<feature type="transmembrane region" description="Helical" evidence="1">
    <location>
        <begin position="12"/>
        <end position="33"/>
    </location>
</feature>
<keyword evidence="1" id="KW-0472">Membrane</keyword>
<evidence type="ECO:0000313" key="4">
    <source>
        <dbReference type="Proteomes" id="UP000182379"/>
    </source>
</evidence>
<protein>
    <submittedName>
        <fullName evidence="3">TadE-like protein</fullName>
    </submittedName>
</protein>
<evidence type="ECO:0000259" key="2">
    <source>
        <dbReference type="Pfam" id="PF07811"/>
    </source>
</evidence>
<reference evidence="3 4" key="1">
    <citation type="submission" date="2016-10" db="EMBL/GenBank/DDBJ databases">
        <authorList>
            <person name="Varghese N."/>
            <person name="Submissions S."/>
        </authorList>
    </citation>
    <scope>NUCLEOTIDE SEQUENCE [LARGE SCALE GENOMIC DNA]</scope>
    <source>
        <strain evidence="3 4">WCC6</strain>
    </source>
</reference>
<comment type="caution">
    <text evidence="3">The sequence shown here is derived from an EMBL/GenBank/DDBJ whole genome shotgun (WGS) entry which is preliminary data.</text>
</comment>
<dbReference type="Pfam" id="PF07811">
    <property type="entry name" value="TadE"/>
    <property type="match status" value="1"/>
</dbReference>
<dbReference type="EMBL" id="FNOP01000013">
    <property type="protein sequence ID" value="SDX12549.1"/>
    <property type="molecule type" value="Genomic_DNA"/>
</dbReference>
<dbReference type="RefSeq" id="WP_074707190.1">
    <property type="nucleotide sequence ID" value="NZ_FNOP01000013.1"/>
</dbReference>
<name>A0A1H2Z6X5_ACIFE</name>
<sequence length="143" mass="16149">MKRQRGQDIIEFAILVPLFFLILIAMCAFGMFFSDYITFNNVARSVAREAVVREPGDSWDNVRNRNFNEYKTVGNLYNLTSVNNITIQQTTVDGSPSVTVTVQAPIKTQGAFFSNLAWAGLLQGSDLKTMKATYTMYDENQQK</sequence>
<dbReference type="Proteomes" id="UP000182379">
    <property type="component" value="Unassembled WGS sequence"/>
</dbReference>
<organism evidence="3 4">
    <name type="scientific">Acidaminococcus fermentans</name>
    <dbReference type="NCBI Taxonomy" id="905"/>
    <lineage>
        <taxon>Bacteria</taxon>
        <taxon>Bacillati</taxon>
        <taxon>Bacillota</taxon>
        <taxon>Negativicutes</taxon>
        <taxon>Acidaminococcales</taxon>
        <taxon>Acidaminococcaceae</taxon>
        <taxon>Acidaminococcus</taxon>
    </lineage>
</organism>
<gene>
    <name evidence="3" type="ORF">SAMN05216495_11377</name>
</gene>
<keyword evidence="1" id="KW-0812">Transmembrane</keyword>
<evidence type="ECO:0000256" key="1">
    <source>
        <dbReference type="SAM" id="Phobius"/>
    </source>
</evidence>
<feature type="domain" description="TadE-like" evidence="2">
    <location>
        <begin position="6"/>
        <end position="48"/>
    </location>
</feature>
<keyword evidence="1" id="KW-1133">Transmembrane helix</keyword>
<dbReference type="AlphaFoldDB" id="A0A1H2Z6X5"/>
<dbReference type="InterPro" id="IPR012495">
    <property type="entry name" value="TadE-like_dom"/>
</dbReference>
<accession>A0A1H2Z6X5</accession>
<evidence type="ECO:0000313" key="3">
    <source>
        <dbReference type="EMBL" id="SDX12549.1"/>
    </source>
</evidence>
<proteinExistence type="predicted"/>